<keyword evidence="1" id="KW-0812">Transmembrane</keyword>
<dbReference type="EMBL" id="QGDL01000009">
    <property type="protein sequence ID" value="PWJ28338.1"/>
    <property type="molecule type" value="Genomic_DNA"/>
</dbReference>
<organism evidence="2 3">
    <name type="scientific">Faecalicatena orotica</name>
    <dbReference type="NCBI Taxonomy" id="1544"/>
    <lineage>
        <taxon>Bacteria</taxon>
        <taxon>Bacillati</taxon>
        <taxon>Bacillota</taxon>
        <taxon>Clostridia</taxon>
        <taxon>Lachnospirales</taxon>
        <taxon>Lachnospiraceae</taxon>
        <taxon>Faecalicatena</taxon>
    </lineage>
</organism>
<sequence>MKEYLKVANSPIFYIITFILFAIIIVQVFVFIRMALKRAKQLNITHSQIKSVVKTASVTTVVPSIATVIALLTLVPIMGLPFSWARLSVIGSLSYELAAANMGADAMGVALGQSGYTMQAFLNSVWTMTIGSSVMITFTLFFFKKYKQQLSKSMEKNRNSNWNKIFISAVLLGVYAKFILEPVVSGGSALAAMLTSAVFALIIEWFIKKTGFRWLQDFSLSISMICGMAAACLL</sequence>
<feature type="transmembrane region" description="Helical" evidence="1">
    <location>
        <begin position="164"/>
        <end position="180"/>
    </location>
</feature>
<evidence type="ECO:0000256" key="1">
    <source>
        <dbReference type="SAM" id="Phobius"/>
    </source>
</evidence>
<protein>
    <submittedName>
        <fullName evidence="2">Uncharacterized protein DUF5058</fullName>
    </submittedName>
</protein>
<dbReference type="InterPro" id="IPR032479">
    <property type="entry name" value="DUF5058"/>
</dbReference>
<evidence type="ECO:0000313" key="3">
    <source>
        <dbReference type="Proteomes" id="UP000245845"/>
    </source>
</evidence>
<feature type="transmembrane region" description="Helical" evidence="1">
    <location>
        <begin position="125"/>
        <end position="143"/>
    </location>
</feature>
<gene>
    <name evidence="2" type="ORF">A8806_109220</name>
</gene>
<dbReference type="OrthoDB" id="86868at2"/>
<comment type="caution">
    <text evidence="2">The sequence shown here is derived from an EMBL/GenBank/DDBJ whole genome shotgun (WGS) entry which is preliminary data.</text>
</comment>
<feature type="transmembrane region" description="Helical" evidence="1">
    <location>
        <begin position="12"/>
        <end position="36"/>
    </location>
</feature>
<dbReference type="Pfam" id="PF16481">
    <property type="entry name" value="DUF5058"/>
    <property type="match status" value="1"/>
</dbReference>
<keyword evidence="1" id="KW-1133">Transmembrane helix</keyword>
<dbReference type="Proteomes" id="UP000245845">
    <property type="component" value="Unassembled WGS sequence"/>
</dbReference>
<keyword evidence="1" id="KW-0472">Membrane</keyword>
<keyword evidence="3" id="KW-1185">Reference proteome</keyword>
<feature type="transmembrane region" description="Helical" evidence="1">
    <location>
        <begin position="56"/>
        <end position="78"/>
    </location>
</feature>
<dbReference type="AlphaFoldDB" id="A0A2Y9CAA9"/>
<reference evidence="2 3" key="1">
    <citation type="submission" date="2018-05" db="EMBL/GenBank/DDBJ databases">
        <title>The Hungate 1000. A catalogue of reference genomes from the rumen microbiome.</title>
        <authorList>
            <person name="Kelly W."/>
        </authorList>
    </citation>
    <scope>NUCLEOTIDE SEQUENCE [LARGE SCALE GENOMIC DNA]</scope>
    <source>
        <strain evidence="2 3">NLAE-zl-C242</strain>
    </source>
</reference>
<evidence type="ECO:0000313" key="2">
    <source>
        <dbReference type="EMBL" id="PWJ28338.1"/>
    </source>
</evidence>
<accession>A0A2Y9CAA9</accession>
<feature type="transmembrane region" description="Helical" evidence="1">
    <location>
        <begin position="186"/>
        <end position="207"/>
    </location>
</feature>
<proteinExistence type="predicted"/>
<name>A0A2Y9CAA9_9FIRM</name>
<dbReference type="RefSeq" id="WP_109732135.1">
    <property type="nucleotide sequence ID" value="NZ_BAAACK010000009.1"/>
</dbReference>